<evidence type="ECO:0000256" key="11">
    <source>
        <dbReference type="ARBA" id="ARBA00023303"/>
    </source>
</evidence>
<evidence type="ECO:0000313" key="14">
    <source>
        <dbReference type="EMBL" id="KAF1696966.1"/>
    </source>
</evidence>
<dbReference type="Pfam" id="PF06736">
    <property type="entry name" value="TMEM175"/>
    <property type="match status" value="1"/>
</dbReference>
<sequence length="248" mass="26485">MAAVDNETGSRDGWRGGATTRLEAFVDAAFAFAVTLLVISAERIPDSVESLLVALKQVPAFAAGFALLALFWYAHVRWSRNYRLDGAIATLLSLLLVFLVLVYVYPLRLLLGTFFAWISGGWLPMPLSNITGAKQIAFVFYGLAFASMPACMGGLYLLAWCRRARLGLDDGAAATAAGEVAAYVYFCAVGLLSATVVLLLPAHAAPWQVAIPGSLYFLLSLTGLVHMLGRRAALRRLGGVAVQEAANA</sequence>
<keyword evidence="10 13" id="KW-0472">Membrane</keyword>
<evidence type="ECO:0000256" key="3">
    <source>
        <dbReference type="ARBA" id="ARBA00022448"/>
    </source>
</evidence>
<dbReference type="Proteomes" id="UP000788419">
    <property type="component" value="Unassembled WGS sequence"/>
</dbReference>
<accession>A0ABQ6ZBJ8</accession>
<name>A0ABQ6ZBJ8_9GAMM</name>
<dbReference type="EMBL" id="PDWN01000002">
    <property type="protein sequence ID" value="KAF1696966.1"/>
    <property type="molecule type" value="Genomic_DNA"/>
</dbReference>
<comment type="catalytic activity">
    <reaction evidence="12">
        <text>K(+)(in) = K(+)(out)</text>
        <dbReference type="Rhea" id="RHEA:29463"/>
        <dbReference type="ChEBI" id="CHEBI:29103"/>
    </reaction>
</comment>
<evidence type="ECO:0000256" key="12">
    <source>
        <dbReference type="ARBA" id="ARBA00034430"/>
    </source>
</evidence>
<feature type="transmembrane region" description="Helical" evidence="13">
    <location>
        <begin position="209"/>
        <end position="228"/>
    </location>
</feature>
<keyword evidence="9" id="KW-0406">Ion transport</keyword>
<evidence type="ECO:0000313" key="15">
    <source>
        <dbReference type="Proteomes" id="UP000788419"/>
    </source>
</evidence>
<keyword evidence="8 13" id="KW-1133">Transmembrane helix</keyword>
<organism evidence="14 15">
    <name type="scientific">Pseudoxanthomonas daejeonensis</name>
    <dbReference type="NCBI Taxonomy" id="266062"/>
    <lineage>
        <taxon>Bacteria</taxon>
        <taxon>Pseudomonadati</taxon>
        <taxon>Pseudomonadota</taxon>
        <taxon>Gammaproteobacteria</taxon>
        <taxon>Lysobacterales</taxon>
        <taxon>Lysobacteraceae</taxon>
        <taxon>Pseudoxanthomonas</taxon>
    </lineage>
</organism>
<keyword evidence="5 13" id="KW-0812">Transmembrane</keyword>
<evidence type="ECO:0000256" key="10">
    <source>
        <dbReference type="ARBA" id="ARBA00023136"/>
    </source>
</evidence>
<comment type="similarity">
    <text evidence="2">Belongs to the TMEM175 family.</text>
</comment>
<evidence type="ECO:0000256" key="8">
    <source>
        <dbReference type="ARBA" id="ARBA00022989"/>
    </source>
</evidence>
<feature type="transmembrane region" description="Helical" evidence="13">
    <location>
        <begin position="24"/>
        <end position="41"/>
    </location>
</feature>
<protein>
    <submittedName>
        <fullName evidence="14">Transglutaminase</fullName>
    </submittedName>
</protein>
<evidence type="ECO:0000256" key="6">
    <source>
        <dbReference type="ARBA" id="ARBA00022826"/>
    </source>
</evidence>
<dbReference type="InterPro" id="IPR010617">
    <property type="entry name" value="TMEM175-like"/>
</dbReference>
<evidence type="ECO:0000256" key="2">
    <source>
        <dbReference type="ARBA" id="ARBA00006920"/>
    </source>
</evidence>
<comment type="subcellular location">
    <subcellularLocation>
        <location evidence="1">Membrane</location>
        <topology evidence="1">Multi-pass membrane protein</topology>
    </subcellularLocation>
</comment>
<keyword evidence="6" id="KW-0631">Potassium channel</keyword>
<evidence type="ECO:0000256" key="1">
    <source>
        <dbReference type="ARBA" id="ARBA00004141"/>
    </source>
</evidence>
<evidence type="ECO:0000256" key="4">
    <source>
        <dbReference type="ARBA" id="ARBA00022538"/>
    </source>
</evidence>
<comment type="caution">
    <text evidence="14">The sequence shown here is derived from an EMBL/GenBank/DDBJ whole genome shotgun (WGS) entry which is preliminary data.</text>
</comment>
<keyword evidence="3" id="KW-0813">Transport</keyword>
<evidence type="ECO:0000256" key="13">
    <source>
        <dbReference type="SAM" id="Phobius"/>
    </source>
</evidence>
<gene>
    <name evidence="14" type="ORF">CSC65_02715</name>
</gene>
<keyword evidence="4" id="KW-0633">Potassium transport</keyword>
<evidence type="ECO:0000256" key="5">
    <source>
        <dbReference type="ARBA" id="ARBA00022692"/>
    </source>
</evidence>
<evidence type="ECO:0000256" key="9">
    <source>
        <dbReference type="ARBA" id="ARBA00023065"/>
    </source>
</evidence>
<feature type="transmembrane region" description="Helical" evidence="13">
    <location>
        <begin position="138"/>
        <end position="159"/>
    </location>
</feature>
<proteinExistence type="inferred from homology"/>
<feature type="transmembrane region" description="Helical" evidence="13">
    <location>
        <begin position="180"/>
        <end position="203"/>
    </location>
</feature>
<feature type="transmembrane region" description="Helical" evidence="13">
    <location>
        <begin position="53"/>
        <end position="74"/>
    </location>
</feature>
<keyword evidence="7" id="KW-0630">Potassium</keyword>
<evidence type="ECO:0000256" key="7">
    <source>
        <dbReference type="ARBA" id="ARBA00022958"/>
    </source>
</evidence>
<keyword evidence="15" id="KW-1185">Reference proteome</keyword>
<feature type="transmembrane region" description="Helical" evidence="13">
    <location>
        <begin position="86"/>
        <end position="118"/>
    </location>
</feature>
<reference evidence="14 15" key="1">
    <citation type="submission" date="2017-10" db="EMBL/GenBank/DDBJ databases">
        <title>Whole genome sequencing of members of genus Pseudoxanthomonas.</title>
        <authorList>
            <person name="Kumar S."/>
            <person name="Bansal K."/>
            <person name="Kaur A."/>
            <person name="Patil P."/>
            <person name="Sharma S."/>
            <person name="Patil P.B."/>
        </authorList>
    </citation>
    <scope>NUCLEOTIDE SEQUENCE [LARGE SCALE GENOMIC DNA]</scope>
    <source>
        <strain evidence="14 15">DSM 17801</strain>
    </source>
</reference>
<keyword evidence="11" id="KW-0407">Ion channel</keyword>